<evidence type="ECO:0000313" key="8">
    <source>
        <dbReference type="Proteomes" id="UP000837857"/>
    </source>
</evidence>
<dbReference type="Proteomes" id="UP000837857">
    <property type="component" value="Chromosome 8"/>
</dbReference>
<organism evidence="7 8">
    <name type="scientific">Iphiclides podalirius</name>
    <name type="common">scarce swallowtail</name>
    <dbReference type="NCBI Taxonomy" id="110791"/>
    <lineage>
        <taxon>Eukaryota</taxon>
        <taxon>Metazoa</taxon>
        <taxon>Ecdysozoa</taxon>
        <taxon>Arthropoda</taxon>
        <taxon>Hexapoda</taxon>
        <taxon>Insecta</taxon>
        <taxon>Pterygota</taxon>
        <taxon>Neoptera</taxon>
        <taxon>Endopterygota</taxon>
        <taxon>Lepidoptera</taxon>
        <taxon>Glossata</taxon>
        <taxon>Ditrysia</taxon>
        <taxon>Papilionoidea</taxon>
        <taxon>Papilionidae</taxon>
        <taxon>Papilioninae</taxon>
        <taxon>Iphiclides</taxon>
    </lineage>
</organism>
<dbReference type="CDD" id="cd20704">
    <property type="entry name" value="Orc3"/>
    <property type="match status" value="1"/>
</dbReference>
<dbReference type="InterPro" id="IPR020795">
    <property type="entry name" value="ORC3"/>
</dbReference>
<name>A0ABN8J3L3_9NEOP</name>
<dbReference type="Pfam" id="PF19675">
    <property type="entry name" value="ORC3_ins"/>
    <property type="match status" value="1"/>
</dbReference>
<feature type="domain" description="Origin recognition complex subunit 3 insertion" evidence="6">
    <location>
        <begin position="11"/>
        <end position="67"/>
    </location>
</feature>
<feature type="non-terminal residue" evidence="7">
    <location>
        <position position="1"/>
    </location>
</feature>
<keyword evidence="2" id="KW-0597">Phosphoprotein</keyword>
<evidence type="ECO:0000256" key="1">
    <source>
        <dbReference type="ARBA" id="ARBA00019085"/>
    </source>
</evidence>
<proteinExistence type="predicted"/>
<dbReference type="PANTHER" id="PTHR12748:SF0">
    <property type="entry name" value="ORIGIN RECOGNITION COMPLEX SUBUNIT 3"/>
    <property type="match status" value="1"/>
</dbReference>
<reference evidence="7" key="1">
    <citation type="submission" date="2022-03" db="EMBL/GenBank/DDBJ databases">
        <authorList>
            <person name="Martin H S."/>
        </authorList>
    </citation>
    <scope>NUCLEOTIDE SEQUENCE</scope>
</reference>
<comment type="subunit">
    <text evidence="3">Component of ORC, a complex composed of at least 6 subunits: ORC1, ORC2, ORC3, ORC4, ORC5 and ORC6. ORC is regulated in a cell-cycle dependent manner. It is sequentially assembled at the exit from anaphase of mitosis and disassembled as cells enter S phase.</text>
</comment>
<dbReference type="EMBL" id="OW152820">
    <property type="protein sequence ID" value="CAH2075286.1"/>
    <property type="molecule type" value="Genomic_DNA"/>
</dbReference>
<evidence type="ECO:0000256" key="4">
    <source>
        <dbReference type="ARBA" id="ARBA00045241"/>
    </source>
</evidence>
<feature type="domain" description="Origin recognition complex subunit 3 winged helix C-terminal" evidence="5">
    <location>
        <begin position="80"/>
        <end position="150"/>
    </location>
</feature>
<keyword evidence="8" id="KW-1185">Reference proteome</keyword>
<accession>A0ABN8J3L3</accession>
<gene>
    <name evidence="7" type="ORF">IPOD504_LOCUS16661</name>
</gene>
<dbReference type="Pfam" id="PF18137">
    <property type="entry name" value="WHD_ORC"/>
    <property type="match status" value="2"/>
</dbReference>
<sequence length="221" mass="25486">MEVDGENVLGNRYKLKEKLLRATRVDRVQSEYEMIRARFVSYLEEVFAKGLQPPHSRTFHEILFFSDVANVKKQIVGSPRGAIHMALSNPVHYLQCKCCVLPSLDSVADTLPDVCLAYKLHRECGKHINLYDWLQAFAAVLKPDEEDDQRFKDTSVQCTFDILMLNIRINAGHEYLRHPVGLPPLPYVSRARFTHAVAELQFLGFIKSSKRKTDHVMRLTW</sequence>
<evidence type="ECO:0000256" key="2">
    <source>
        <dbReference type="ARBA" id="ARBA00022553"/>
    </source>
</evidence>
<protein>
    <recommendedName>
        <fullName evidence="1">Origin recognition complex subunit 3</fullName>
    </recommendedName>
</protein>
<dbReference type="InterPro" id="IPR045663">
    <property type="entry name" value="ORC3_ins"/>
</dbReference>
<evidence type="ECO:0000313" key="7">
    <source>
        <dbReference type="EMBL" id="CAH2075286.1"/>
    </source>
</evidence>
<comment type="function">
    <text evidence="4">Component of the origin recognition complex (ORC) that binds origins of replication. DNA-binding is ATP-dependent. The specific DNA sequences that define origins of replication have not been identified yet. ORC is required to assemble the pre-replication complex necessary to initiate DNA replication. Binds histone H3 and H4 trimethylation marks H3K9me3, H3K27me3 and H4K20me3.</text>
</comment>
<evidence type="ECO:0000259" key="5">
    <source>
        <dbReference type="Pfam" id="PF18137"/>
    </source>
</evidence>
<evidence type="ECO:0000259" key="6">
    <source>
        <dbReference type="Pfam" id="PF19675"/>
    </source>
</evidence>
<feature type="domain" description="Origin recognition complex subunit 3 winged helix C-terminal" evidence="5">
    <location>
        <begin position="190"/>
        <end position="221"/>
    </location>
</feature>
<dbReference type="InterPro" id="IPR040855">
    <property type="entry name" value="ORC_WH_C"/>
</dbReference>
<dbReference type="PANTHER" id="PTHR12748">
    <property type="entry name" value="ORIGIN RECOGNITION COMPLEX SUBUNIT 3"/>
    <property type="match status" value="1"/>
</dbReference>
<evidence type="ECO:0000256" key="3">
    <source>
        <dbReference type="ARBA" id="ARBA00026084"/>
    </source>
</evidence>